<evidence type="ECO:0000313" key="2">
    <source>
        <dbReference type="EMBL" id="QCX24008.1"/>
    </source>
</evidence>
<evidence type="ECO:0000313" key="3">
    <source>
        <dbReference type="Proteomes" id="UP000310673"/>
    </source>
</evidence>
<organism evidence="2 3">
    <name type="scientific">Companilactobacillus futsaii</name>
    <dbReference type="NCBI Taxonomy" id="938155"/>
    <lineage>
        <taxon>Bacteria</taxon>
        <taxon>Bacillati</taxon>
        <taxon>Bacillota</taxon>
        <taxon>Bacilli</taxon>
        <taxon>Lactobacillales</taxon>
        <taxon>Lactobacillaceae</taxon>
        <taxon>Companilactobacillus</taxon>
    </lineage>
</organism>
<keyword evidence="1" id="KW-0812">Transmembrane</keyword>
<dbReference type="KEGG" id="lft:FG051_02310"/>
<dbReference type="AlphaFoldDB" id="A0A5B7SWE0"/>
<dbReference type="STRING" id="1423818.FC88_GL001856"/>
<protein>
    <submittedName>
        <fullName evidence="2">Uncharacterized protein</fullName>
    </submittedName>
</protein>
<reference evidence="2 3" key="1">
    <citation type="submission" date="2019-05" db="EMBL/GenBank/DDBJ databases">
        <title>Genome Sequence of Lactobacillus futsaii Y97, a Potential Probiotic Strain Isolated from the Futsai of Taiwan.</title>
        <authorList>
            <person name="Du X."/>
        </authorList>
    </citation>
    <scope>NUCLEOTIDE SEQUENCE [LARGE SCALE GENOMIC DNA]</scope>
    <source>
        <strain evidence="2 3">Y97</strain>
    </source>
</reference>
<keyword evidence="1" id="KW-1133">Transmembrane helix</keyword>
<dbReference type="RefSeq" id="WP_057816098.1">
    <property type="nucleotide sequence ID" value="NZ_CP040736.1"/>
</dbReference>
<dbReference type="EMBL" id="CP040736">
    <property type="protein sequence ID" value="QCX24008.1"/>
    <property type="molecule type" value="Genomic_DNA"/>
</dbReference>
<proteinExistence type="predicted"/>
<feature type="transmembrane region" description="Helical" evidence="1">
    <location>
        <begin position="6"/>
        <end position="24"/>
    </location>
</feature>
<keyword evidence="1" id="KW-0472">Membrane</keyword>
<gene>
    <name evidence="2" type="ORF">FG051_02310</name>
</gene>
<name>A0A5B7SWE0_9LACO</name>
<evidence type="ECO:0000256" key="1">
    <source>
        <dbReference type="SAM" id="Phobius"/>
    </source>
</evidence>
<dbReference type="Proteomes" id="UP000310673">
    <property type="component" value="Chromosome"/>
</dbReference>
<accession>A0A5B7SWE0</accession>
<sequence length="83" mass="9265">MVTSDAIFGFGMFIVIGLGIGSVVEEEGGFLNLFDIDDKKRKSVQKFWKKLTGSIFGKNEETNTDTYTQHTPEVIKKDSLSTK</sequence>